<dbReference type="AlphaFoldDB" id="A0A383R8G1"/>
<organism evidence="1 2">
    <name type="scientific">Paenibacillus alvei</name>
    <name type="common">Bacillus alvei</name>
    <dbReference type="NCBI Taxonomy" id="44250"/>
    <lineage>
        <taxon>Bacteria</taxon>
        <taxon>Bacillati</taxon>
        <taxon>Bacillota</taxon>
        <taxon>Bacilli</taxon>
        <taxon>Bacillales</taxon>
        <taxon>Paenibacillaceae</taxon>
        <taxon>Paenibacillus</taxon>
    </lineage>
</organism>
<gene>
    <name evidence="1" type="ORF">PBLR_11660</name>
</gene>
<accession>A0A383R8G1</accession>
<protein>
    <submittedName>
        <fullName evidence="1">Aminoglycoside phosphotransferase</fullName>
    </submittedName>
</protein>
<evidence type="ECO:0000313" key="2">
    <source>
        <dbReference type="Proteomes" id="UP000304148"/>
    </source>
</evidence>
<dbReference type="EMBL" id="LS992241">
    <property type="protein sequence ID" value="SYX83238.1"/>
    <property type="molecule type" value="Genomic_DNA"/>
</dbReference>
<reference evidence="2" key="1">
    <citation type="submission" date="2018-08" db="EMBL/GenBank/DDBJ databases">
        <authorList>
            <person name="Chevrot R."/>
        </authorList>
    </citation>
    <scope>NUCLEOTIDE SEQUENCE [LARGE SCALE GENOMIC DNA]</scope>
</reference>
<dbReference type="GO" id="GO:0016740">
    <property type="term" value="F:transferase activity"/>
    <property type="evidence" value="ECO:0007669"/>
    <property type="project" value="UniProtKB-KW"/>
</dbReference>
<name>A0A383R8G1_PAEAL</name>
<proteinExistence type="predicted"/>
<keyword evidence="1" id="KW-0808">Transferase</keyword>
<evidence type="ECO:0000313" key="1">
    <source>
        <dbReference type="EMBL" id="SYX83238.1"/>
    </source>
</evidence>
<sequence>MQFILNKSKLITSSNHELLKHLEKQDFKGAPRFSGIDDSDREILSFIGEEVPGNNYYELESYMWSDETLTGLARLMRYFHDATKGFTFITDGK</sequence>
<dbReference type="Proteomes" id="UP000304148">
    <property type="component" value="Chromosome"/>
</dbReference>